<name>A0A4R0RPL1_9APHY</name>
<organism evidence="8 9">
    <name type="scientific">Steccherinum ochraceum</name>
    <dbReference type="NCBI Taxonomy" id="92696"/>
    <lineage>
        <taxon>Eukaryota</taxon>
        <taxon>Fungi</taxon>
        <taxon>Dikarya</taxon>
        <taxon>Basidiomycota</taxon>
        <taxon>Agaricomycotina</taxon>
        <taxon>Agaricomycetes</taxon>
        <taxon>Polyporales</taxon>
        <taxon>Steccherinaceae</taxon>
        <taxon>Steccherinum</taxon>
    </lineage>
</organism>
<feature type="coiled-coil region" evidence="5">
    <location>
        <begin position="13"/>
        <end position="40"/>
    </location>
</feature>
<evidence type="ECO:0000256" key="6">
    <source>
        <dbReference type="SAM" id="MobiDB-lite"/>
    </source>
</evidence>
<dbReference type="InterPro" id="IPR007219">
    <property type="entry name" value="XnlR_reg_dom"/>
</dbReference>
<dbReference type="Pfam" id="PF04082">
    <property type="entry name" value="Fungal_trans"/>
    <property type="match status" value="1"/>
</dbReference>
<protein>
    <recommendedName>
        <fullName evidence="7">Xylanolytic transcriptional activator regulatory domain-containing protein</fullName>
    </recommendedName>
</protein>
<feature type="domain" description="Xylanolytic transcriptional activator regulatory" evidence="7">
    <location>
        <begin position="191"/>
        <end position="293"/>
    </location>
</feature>
<keyword evidence="5" id="KW-0175">Coiled coil</keyword>
<keyword evidence="3" id="KW-0238">DNA-binding</keyword>
<dbReference type="Proteomes" id="UP000292702">
    <property type="component" value="Unassembled WGS sequence"/>
</dbReference>
<comment type="subcellular location">
    <subcellularLocation>
        <location evidence="1">Nucleus</location>
    </subcellularLocation>
</comment>
<dbReference type="STRING" id="92696.A0A4R0RPL1"/>
<evidence type="ECO:0000259" key="7">
    <source>
        <dbReference type="Pfam" id="PF04082"/>
    </source>
</evidence>
<dbReference type="PANTHER" id="PTHR46910:SF3">
    <property type="entry name" value="HALOTOLERANCE PROTEIN 9-RELATED"/>
    <property type="match status" value="1"/>
</dbReference>
<keyword evidence="2" id="KW-0479">Metal-binding</keyword>
<feature type="compositionally biased region" description="Pro residues" evidence="6">
    <location>
        <begin position="73"/>
        <end position="84"/>
    </location>
</feature>
<evidence type="ECO:0000256" key="4">
    <source>
        <dbReference type="ARBA" id="ARBA00023242"/>
    </source>
</evidence>
<dbReference type="AlphaFoldDB" id="A0A4R0RPL1"/>
<dbReference type="GO" id="GO:0006351">
    <property type="term" value="P:DNA-templated transcription"/>
    <property type="evidence" value="ECO:0007669"/>
    <property type="project" value="InterPro"/>
</dbReference>
<evidence type="ECO:0000313" key="8">
    <source>
        <dbReference type="EMBL" id="TCD69093.1"/>
    </source>
</evidence>
<dbReference type="PANTHER" id="PTHR46910">
    <property type="entry name" value="TRANSCRIPTION FACTOR PDR1"/>
    <property type="match status" value="1"/>
</dbReference>
<evidence type="ECO:0000313" key="9">
    <source>
        <dbReference type="Proteomes" id="UP000292702"/>
    </source>
</evidence>
<dbReference type="CDD" id="cd12148">
    <property type="entry name" value="fungal_TF_MHR"/>
    <property type="match status" value="1"/>
</dbReference>
<dbReference type="OrthoDB" id="2799426at2759"/>
<dbReference type="GO" id="GO:0008270">
    <property type="term" value="F:zinc ion binding"/>
    <property type="evidence" value="ECO:0007669"/>
    <property type="project" value="InterPro"/>
</dbReference>
<evidence type="ECO:0000256" key="2">
    <source>
        <dbReference type="ARBA" id="ARBA00022723"/>
    </source>
</evidence>
<accession>A0A4R0RPL1</accession>
<comment type="caution">
    <text evidence="8">The sequence shown here is derived from an EMBL/GenBank/DDBJ whole genome shotgun (WGS) entry which is preliminary data.</text>
</comment>
<evidence type="ECO:0000256" key="3">
    <source>
        <dbReference type="ARBA" id="ARBA00023125"/>
    </source>
</evidence>
<evidence type="ECO:0000256" key="1">
    <source>
        <dbReference type="ARBA" id="ARBA00004123"/>
    </source>
</evidence>
<keyword evidence="9" id="KW-1185">Reference proteome</keyword>
<gene>
    <name evidence="8" type="ORF">EIP91_008735</name>
</gene>
<proteinExistence type="predicted"/>
<dbReference type="GO" id="GO:0005634">
    <property type="term" value="C:nucleus"/>
    <property type="evidence" value="ECO:0007669"/>
    <property type="project" value="UniProtKB-SubCell"/>
</dbReference>
<keyword evidence="4" id="KW-0539">Nucleus</keyword>
<reference evidence="8 9" key="1">
    <citation type="submission" date="2018-11" db="EMBL/GenBank/DDBJ databases">
        <title>Genome assembly of Steccherinum ochraceum LE-BIN_3174, the white-rot fungus of the Steccherinaceae family (The Residual Polyporoid clade, Polyporales, Basidiomycota).</title>
        <authorList>
            <person name="Fedorova T.V."/>
            <person name="Glazunova O.A."/>
            <person name="Landesman E.O."/>
            <person name="Moiseenko K.V."/>
            <person name="Psurtseva N.V."/>
            <person name="Savinova O.S."/>
            <person name="Shakhova N.V."/>
            <person name="Tyazhelova T.V."/>
            <person name="Vasina D.V."/>
        </authorList>
    </citation>
    <scope>NUCLEOTIDE SEQUENCE [LARGE SCALE GENOMIC DNA]</scope>
    <source>
        <strain evidence="8 9">LE-BIN_3174</strain>
    </source>
</reference>
<sequence length="302" mass="34393">MRVPMSRGQRNVVLRESEYVENLENRLQKMEELLRKVSPDVDISTELGEQMDKETWYSDRGERGAGPSSTSSPIPPAQAAPTPNPEDLDPSDDELITQREFIRSMKHMDINSSSYRRFFGKSSSVMFVQAAIAAKNEYSGLEMPKTEQGWPILPSIRPQFWGVQPWILGAIQKKEPHFFVFPAQDLFDELIELYFTEINSYLPVLHRPSFEQSMKEGLHERDEGFGSVVLLVCAAAARFSDDPRVLLEGNNTPHSAGWEYFLQVHVLFRTMSLLAPPRLYDIQICAVCIASYLLHASVAHWT</sequence>
<evidence type="ECO:0000256" key="5">
    <source>
        <dbReference type="SAM" id="Coils"/>
    </source>
</evidence>
<dbReference type="InterPro" id="IPR050987">
    <property type="entry name" value="AtrR-like"/>
</dbReference>
<dbReference type="GO" id="GO:0003677">
    <property type="term" value="F:DNA binding"/>
    <property type="evidence" value="ECO:0007669"/>
    <property type="project" value="UniProtKB-KW"/>
</dbReference>
<feature type="region of interest" description="Disordered" evidence="6">
    <location>
        <begin position="44"/>
        <end position="92"/>
    </location>
</feature>
<dbReference type="GO" id="GO:0003700">
    <property type="term" value="F:DNA-binding transcription factor activity"/>
    <property type="evidence" value="ECO:0007669"/>
    <property type="project" value="InterPro"/>
</dbReference>
<feature type="compositionally biased region" description="Basic and acidic residues" evidence="6">
    <location>
        <begin position="50"/>
        <end position="63"/>
    </location>
</feature>
<dbReference type="EMBL" id="RWJN01000049">
    <property type="protein sequence ID" value="TCD69093.1"/>
    <property type="molecule type" value="Genomic_DNA"/>
</dbReference>